<dbReference type="GO" id="GO:0045892">
    <property type="term" value="P:negative regulation of DNA-templated transcription"/>
    <property type="evidence" value="ECO:0007669"/>
    <property type="project" value="TreeGrafter"/>
</dbReference>
<dbReference type="FunFam" id="1.10.10.10:FF:000056">
    <property type="entry name" value="IclR family transcriptional regulator"/>
    <property type="match status" value="1"/>
</dbReference>
<reference evidence="9 10" key="1">
    <citation type="submission" date="2018-03" db="EMBL/GenBank/DDBJ databases">
        <title>Genomic Encyclopedia of Archaeal and Bacterial Type Strains, Phase II (KMG-II): from individual species to whole genera.</title>
        <authorList>
            <person name="Goeker M."/>
        </authorList>
    </citation>
    <scope>NUCLEOTIDE SEQUENCE [LARGE SCALE GENOMIC DNA]</scope>
    <source>
        <strain evidence="9 10">DSM 45601</strain>
    </source>
</reference>
<keyword evidence="4" id="KW-0804">Transcription</keyword>
<dbReference type="PROSITE" id="PS51077">
    <property type="entry name" value="HTH_ICLR"/>
    <property type="match status" value="1"/>
</dbReference>
<sequence length="259" mass="27556">MANSTNRHINVSSVQSVDRAVSVLEILARHGAAGVTEIAVELGVHKSTAFRLLDVLENRGLVEQAEERGKYQLGLGIVRLAGATAAQLDIVQEGQPVCERLAEELGETVNIAIADGDGAVNVVQTIGAAAITGYNWVGRRTPLHATSSGKVLLAFMPPDQRRNLLPRRLPRHTEHTLTSAARLREELVAVVERGYATCEEELEVGLNSVAAPVRSFNGSVIAALSVSGPAFRLTGERLPAVAARTAEAADEVSRRMGFG</sequence>
<dbReference type="GO" id="GO:0003677">
    <property type="term" value="F:DNA binding"/>
    <property type="evidence" value="ECO:0007669"/>
    <property type="project" value="UniProtKB-KW"/>
</dbReference>
<evidence type="ECO:0000256" key="2">
    <source>
        <dbReference type="ARBA" id="ARBA00023015"/>
    </source>
</evidence>
<evidence type="ECO:0000313" key="10">
    <source>
        <dbReference type="Proteomes" id="UP000237846"/>
    </source>
</evidence>
<dbReference type="InterPro" id="IPR050707">
    <property type="entry name" value="HTH_MetabolicPath_Reg"/>
</dbReference>
<dbReference type="GO" id="GO:0006071">
    <property type="term" value="P:glycerol metabolic process"/>
    <property type="evidence" value="ECO:0007669"/>
    <property type="project" value="UniProtKB-KW"/>
</dbReference>
<dbReference type="Gene3D" id="3.30.450.40">
    <property type="match status" value="1"/>
</dbReference>
<proteinExistence type="predicted"/>
<evidence type="ECO:0000256" key="3">
    <source>
        <dbReference type="ARBA" id="ARBA00023125"/>
    </source>
</evidence>
<dbReference type="GO" id="GO:0003700">
    <property type="term" value="F:DNA-binding transcription factor activity"/>
    <property type="evidence" value="ECO:0007669"/>
    <property type="project" value="TreeGrafter"/>
</dbReference>
<evidence type="ECO:0000256" key="5">
    <source>
        <dbReference type="ARBA" id="ARBA00058938"/>
    </source>
</evidence>
<dbReference type="EMBL" id="PVZC01000001">
    <property type="protein sequence ID" value="PRY02322.1"/>
    <property type="molecule type" value="Genomic_DNA"/>
</dbReference>
<dbReference type="RefSeq" id="WP_106239676.1">
    <property type="nucleotide sequence ID" value="NZ_PVZC01000001.1"/>
</dbReference>
<evidence type="ECO:0000313" key="9">
    <source>
        <dbReference type="EMBL" id="PRY02322.1"/>
    </source>
</evidence>
<protein>
    <recommendedName>
        <fullName evidence="6">Glycerol operon regulatory protein</fullName>
    </recommendedName>
</protein>
<name>A0A2T0QEJ4_9ACTN</name>
<evidence type="ECO:0000256" key="1">
    <source>
        <dbReference type="ARBA" id="ARBA00022798"/>
    </source>
</evidence>
<dbReference type="InterPro" id="IPR029016">
    <property type="entry name" value="GAF-like_dom_sf"/>
</dbReference>
<dbReference type="SUPFAM" id="SSF46785">
    <property type="entry name" value="Winged helix' DNA-binding domain"/>
    <property type="match status" value="1"/>
</dbReference>
<feature type="domain" description="IclR-ED" evidence="8">
    <location>
        <begin position="76"/>
        <end position="258"/>
    </location>
</feature>
<accession>A0A2T0QEJ4</accession>
<comment type="function">
    <text evidence="5">May be an activator protein for the gylABX operon.</text>
</comment>
<evidence type="ECO:0000259" key="8">
    <source>
        <dbReference type="PROSITE" id="PS51078"/>
    </source>
</evidence>
<dbReference type="InterPro" id="IPR036390">
    <property type="entry name" value="WH_DNA-bd_sf"/>
</dbReference>
<evidence type="ECO:0000256" key="6">
    <source>
        <dbReference type="ARBA" id="ARBA00070406"/>
    </source>
</evidence>
<organism evidence="9 10">
    <name type="scientific">Allonocardiopsis opalescens</name>
    <dbReference type="NCBI Taxonomy" id="1144618"/>
    <lineage>
        <taxon>Bacteria</taxon>
        <taxon>Bacillati</taxon>
        <taxon>Actinomycetota</taxon>
        <taxon>Actinomycetes</taxon>
        <taxon>Streptosporangiales</taxon>
        <taxon>Allonocardiopsis</taxon>
    </lineage>
</organism>
<evidence type="ECO:0000259" key="7">
    <source>
        <dbReference type="PROSITE" id="PS51077"/>
    </source>
</evidence>
<dbReference type="PANTHER" id="PTHR30136">
    <property type="entry name" value="HELIX-TURN-HELIX TRANSCRIPTIONAL REGULATOR, ICLR FAMILY"/>
    <property type="match status" value="1"/>
</dbReference>
<feature type="domain" description="HTH iclR-type" evidence="7">
    <location>
        <begin position="14"/>
        <end position="75"/>
    </location>
</feature>
<dbReference type="Pfam" id="PF09339">
    <property type="entry name" value="HTH_IclR"/>
    <property type="match status" value="1"/>
</dbReference>
<dbReference type="InterPro" id="IPR014757">
    <property type="entry name" value="Tscrpt_reg_IclR_C"/>
</dbReference>
<dbReference type="OrthoDB" id="7274111at2"/>
<dbReference type="PANTHER" id="PTHR30136:SF24">
    <property type="entry name" value="HTH-TYPE TRANSCRIPTIONAL REPRESSOR ALLR"/>
    <property type="match status" value="1"/>
</dbReference>
<dbReference type="PROSITE" id="PS51078">
    <property type="entry name" value="ICLR_ED"/>
    <property type="match status" value="1"/>
</dbReference>
<dbReference type="InterPro" id="IPR036388">
    <property type="entry name" value="WH-like_DNA-bd_sf"/>
</dbReference>
<evidence type="ECO:0000256" key="4">
    <source>
        <dbReference type="ARBA" id="ARBA00023163"/>
    </source>
</evidence>
<keyword evidence="1" id="KW-0319">Glycerol metabolism</keyword>
<dbReference type="SUPFAM" id="SSF55781">
    <property type="entry name" value="GAF domain-like"/>
    <property type="match status" value="1"/>
</dbReference>
<dbReference type="Proteomes" id="UP000237846">
    <property type="component" value="Unassembled WGS sequence"/>
</dbReference>
<dbReference type="SMART" id="SM00346">
    <property type="entry name" value="HTH_ICLR"/>
    <property type="match status" value="1"/>
</dbReference>
<dbReference type="Gene3D" id="1.10.10.10">
    <property type="entry name" value="Winged helix-like DNA-binding domain superfamily/Winged helix DNA-binding domain"/>
    <property type="match status" value="1"/>
</dbReference>
<dbReference type="InterPro" id="IPR005471">
    <property type="entry name" value="Tscrpt_reg_IclR_N"/>
</dbReference>
<keyword evidence="3" id="KW-0238">DNA-binding</keyword>
<dbReference type="AlphaFoldDB" id="A0A2T0QEJ4"/>
<gene>
    <name evidence="9" type="ORF">CLV72_101924</name>
</gene>
<comment type="caution">
    <text evidence="9">The sequence shown here is derived from an EMBL/GenBank/DDBJ whole genome shotgun (WGS) entry which is preliminary data.</text>
</comment>
<keyword evidence="10" id="KW-1185">Reference proteome</keyword>
<dbReference type="Pfam" id="PF01614">
    <property type="entry name" value="IclR_C"/>
    <property type="match status" value="1"/>
</dbReference>
<keyword evidence="2" id="KW-0805">Transcription regulation</keyword>